<dbReference type="SUPFAM" id="SSF82171">
    <property type="entry name" value="DPP6 N-terminal domain-like"/>
    <property type="match status" value="1"/>
</dbReference>
<feature type="DNA-binding region" description="OmpR/PhoB-type" evidence="2">
    <location>
        <begin position="1"/>
        <end position="98"/>
    </location>
</feature>
<dbReference type="Proteomes" id="UP001195963">
    <property type="component" value="Unassembled WGS sequence"/>
</dbReference>
<feature type="transmembrane region" description="Helical" evidence="3">
    <location>
        <begin position="159"/>
        <end position="176"/>
    </location>
</feature>
<evidence type="ECO:0000259" key="4">
    <source>
        <dbReference type="PROSITE" id="PS51755"/>
    </source>
</evidence>
<dbReference type="SUPFAM" id="SSF46894">
    <property type="entry name" value="C-terminal effector domain of the bipartite response regulators"/>
    <property type="match status" value="1"/>
</dbReference>
<evidence type="ECO:0000256" key="1">
    <source>
        <dbReference type="ARBA" id="ARBA00023125"/>
    </source>
</evidence>
<keyword evidence="1 2" id="KW-0238">DNA-binding</keyword>
<dbReference type="InterPro" id="IPR011042">
    <property type="entry name" value="6-blade_b-propeller_TolB-like"/>
</dbReference>
<protein>
    <submittedName>
        <fullName evidence="5">Winged helix-turn-helix domain-containing protein</fullName>
    </submittedName>
</protein>
<keyword evidence="3" id="KW-0812">Transmembrane</keyword>
<keyword evidence="3" id="KW-1133">Transmembrane helix</keyword>
<dbReference type="InterPro" id="IPR016032">
    <property type="entry name" value="Sig_transdc_resp-reg_C-effctor"/>
</dbReference>
<dbReference type="CDD" id="cd00383">
    <property type="entry name" value="trans_reg_C"/>
    <property type="match status" value="1"/>
</dbReference>
<keyword evidence="3" id="KW-0472">Membrane</keyword>
<dbReference type="Gene3D" id="2.120.10.30">
    <property type="entry name" value="TolB, C-terminal domain"/>
    <property type="match status" value="1"/>
</dbReference>
<dbReference type="SMART" id="SM00862">
    <property type="entry name" value="Trans_reg_C"/>
    <property type="match status" value="1"/>
</dbReference>
<comment type="caution">
    <text evidence="5">The sequence shown here is derived from an EMBL/GenBank/DDBJ whole genome shotgun (WGS) entry which is preliminary data.</text>
</comment>
<evidence type="ECO:0000256" key="2">
    <source>
        <dbReference type="PROSITE-ProRule" id="PRU01091"/>
    </source>
</evidence>
<dbReference type="RefSeq" id="WP_220109086.1">
    <property type="nucleotide sequence ID" value="NZ_JAHZST010000004.1"/>
</dbReference>
<dbReference type="EMBL" id="JAHZST010000004">
    <property type="protein sequence ID" value="MBW8183466.1"/>
    <property type="molecule type" value="Genomic_DNA"/>
</dbReference>
<proteinExistence type="predicted"/>
<evidence type="ECO:0000313" key="6">
    <source>
        <dbReference type="Proteomes" id="UP001195963"/>
    </source>
</evidence>
<keyword evidence="6" id="KW-1185">Reference proteome</keyword>
<accession>A0ABS7E2S7</accession>
<name>A0ABS7E2S7_9GAMM</name>
<dbReference type="PROSITE" id="PS51755">
    <property type="entry name" value="OMPR_PHOB"/>
    <property type="match status" value="1"/>
</dbReference>
<dbReference type="Gene3D" id="1.10.10.10">
    <property type="entry name" value="Winged helix-like DNA-binding domain superfamily/Winged helix DNA-binding domain"/>
    <property type="match status" value="1"/>
</dbReference>
<feature type="domain" description="OmpR/PhoB-type" evidence="4">
    <location>
        <begin position="1"/>
        <end position="98"/>
    </location>
</feature>
<evidence type="ECO:0000313" key="5">
    <source>
        <dbReference type="EMBL" id="MBW8183466.1"/>
    </source>
</evidence>
<dbReference type="InterPro" id="IPR001867">
    <property type="entry name" value="OmpR/PhoB-type_DNA-bd"/>
</dbReference>
<organism evidence="5 6">
    <name type="scientific">Shewanella nanhaiensis</name>
    <dbReference type="NCBI Taxonomy" id="2864872"/>
    <lineage>
        <taxon>Bacteria</taxon>
        <taxon>Pseudomonadati</taxon>
        <taxon>Pseudomonadota</taxon>
        <taxon>Gammaproteobacteria</taxon>
        <taxon>Alteromonadales</taxon>
        <taxon>Shewanellaceae</taxon>
        <taxon>Shewanella</taxon>
    </lineage>
</organism>
<reference evidence="5 6" key="1">
    <citation type="submission" date="2021-07" db="EMBL/GenBank/DDBJ databases">
        <title>Shewanella sp. nov, isolated from SCS.</title>
        <authorList>
            <person name="Cao W.R."/>
        </authorList>
    </citation>
    <scope>NUCLEOTIDE SEQUENCE [LARGE SCALE GENOMIC DNA]</scope>
    <source>
        <strain evidence="5 6">NR704-98</strain>
    </source>
</reference>
<dbReference type="InterPro" id="IPR036388">
    <property type="entry name" value="WH-like_DNA-bd_sf"/>
</dbReference>
<dbReference type="Pfam" id="PF00486">
    <property type="entry name" value="Trans_reg_C"/>
    <property type="match status" value="1"/>
</dbReference>
<evidence type="ECO:0000256" key="3">
    <source>
        <dbReference type="SAM" id="Phobius"/>
    </source>
</evidence>
<sequence>MRYAFGDIEVDTTQIRLVKDGVLVECEPKVFTLLVYFCQHPEKAISRAELVEKVWGGRVVSDAAVNRAVGELRKLIEDNLSSPKWIKTVSKVGYQLTVTPVEVGGQGYQDNKAYLGEVGESCESESSDESSNYHSSVGVNTTEKVTAGRSIFRFSKMTFILFCVFTLLILFQFFPLKGSPDRVEILSRQPVTSLMGSAFNPFYQAKSDTFVFLYKADKESSAKPYIQEGEQEPKALIQDGYYYTDVIYGADGDLYASRLDNLEQRNCEVIRLDPESQISSVLFSCGKRVVTQLDFDEQQRRLIYRSRPSISAPYAVYSFQVDTGRQEQLTHPLQKGNNLGDYYFSLSPDSKRLAVVEYSGEGLDHIKFIDLNDNRVLAKESFIENVHGLLWRSSKGILAANGDGLYEYDVDEHKLVSVERSDQFGRLAHGMGANTTLTERSQLTVNIFAFQKGEKVSALTESSGISRGAVFGHRSNIFAYTANRTGEAEIYIQPENGAGFSSDFIEPIEHLSALSWSADDATLLASVNGALYLFSLADRSWRRVADSFSQIHHAAFSSESVLFSAELAGMWNIWRLSLIDGEVEQLTTQGGYSVQGDEHSIFFTKFNQAGLYQLHLDSGKEFVLIEEFPIAGWRHWQLSQGKIYYLLGKEYREMDLESGTVHLLYKFSGRAPLNCHMAYLNDFFACDQVELSTSNIWQLQLSKS</sequence>
<gene>
    <name evidence="5" type="ORF">K0625_07280</name>
</gene>